<dbReference type="EMBL" id="CACTIH010005656">
    <property type="protein sequence ID" value="CAA2999895.1"/>
    <property type="molecule type" value="Genomic_DNA"/>
</dbReference>
<dbReference type="PROSITE" id="PS51277">
    <property type="entry name" value="BURP"/>
    <property type="match status" value="1"/>
</dbReference>
<organism evidence="10 11">
    <name type="scientific">Olea europaea subsp. europaea</name>
    <dbReference type="NCBI Taxonomy" id="158383"/>
    <lineage>
        <taxon>Eukaryota</taxon>
        <taxon>Viridiplantae</taxon>
        <taxon>Streptophyta</taxon>
        <taxon>Embryophyta</taxon>
        <taxon>Tracheophyta</taxon>
        <taxon>Spermatophyta</taxon>
        <taxon>Magnoliopsida</taxon>
        <taxon>eudicotyledons</taxon>
        <taxon>Gunneridae</taxon>
        <taxon>Pentapetalae</taxon>
        <taxon>asterids</taxon>
        <taxon>lamiids</taxon>
        <taxon>Lamiales</taxon>
        <taxon>Oleaceae</taxon>
        <taxon>Oleeae</taxon>
        <taxon>Olea</taxon>
    </lineage>
</organism>
<evidence type="ECO:0000256" key="3">
    <source>
        <dbReference type="ARBA" id="ARBA00022512"/>
    </source>
</evidence>
<gene>
    <name evidence="10" type="ORF">OLEA9_A065904</name>
</gene>
<reference evidence="10 11" key="1">
    <citation type="submission" date="2019-12" db="EMBL/GenBank/DDBJ databases">
        <authorList>
            <person name="Alioto T."/>
            <person name="Alioto T."/>
            <person name="Gomez Garrido J."/>
        </authorList>
    </citation>
    <scope>NUCLEOTIDE SEQUENCE [LARGE SCALE GENOMIC DNA]</scope>
</reference>
<evidence type="ECO:0000256" key="5">
    <source>
        <dbReference type="ARBA" id="ARBA00022729"/>
    </source>
</evidence>
<dbReference type="SMART" id="SM01045">
    <property type="entry name" value="BURP"/>
    <property type="match status" value="1"/>
</dbReference>
<dbReference type="InterPro" id="IPR051897">
    <property type="entry name" value="PG-associated_BURP"/>
</dbReference>
<keyword evidence="5 8" id="KW-0732">Signal</keyword>
<keyword evidence="3" id="KW-0964">Secreted</keyword>
<feature type="signal peptide" evidence="8">
    <location>
        <begin position="1"/>
        <end position="27"/>
    </location>
</feature>
<dbReference type="Gramene" id="OE9A065904T1">
    <property type="protein sequence ID" value="OE9A065904C1"/>
    <property type="gene ID" value="OE9A065904"/>
</dbReference>
<evidence type="ECO:0000256" key="8">
    <source>
        <dbReference type="SAM" id="SignalP"/>
    </source>
</evidence>
<proteinExistence type="predicted"/>
<comment type="caution">
    <text evidence="10">The sequence shown here is derived from an EMBL/GenBank/DDBJ whole genome shotgun (WGS) entry which is preliminary data.</text>
</comment>
<dbReference type="OrthoDB" id="773062at2759"/>
<dbReference type="InterPro" id="IPR004873">
    <property type="entry name" value="BURP_dom"/>
</dbReference>
<evidence type="ECO:0000256" key="4">
    <source>
        <dbReference type="ARBA" id="ARBA00022523"/>
    </source>
</evidence>
<keyword evidence="3" id="KW-0134">Cell wall</keyword>
<dbReference type="AlphaFoldDB" id="A0A8S0T4N2"/>
<evidence type="ECO:0000256" key="6">
    <source>
        <dbReference type="ARBA" id="ARBA00023180"/>
    </source>
</evidence>
<dbReference type="GO" id="GO:0048046">
    <property type="term" value="C:apoplast"/>
    <property type="evidence" value="ECO:0007669"/>
    <property type="project" value="UniProtKB-SubCell"/>
</dbReference>
<dbReference type="Proteomes" id="UP000594638">
    <property type="component" value="Unassembled WGS sequence"/>
</dbReference>
<feature type="chain" id="PRO_5035934741" description="BURP domain-containing protein" evidence="8">
    <location>
        <begin position="28"/>
        <end position="631"/>
    </location>
</feature>
<evidence type="ECO:0000313" key="10">
    <source>
        <dbReference type="EMBL" id="CAA2999895.1"/>
    </source>
</evidence>
<keyword evidence="11" id="KW-1185">Reference proteome</keyword>
<evidence type="ECO:0000256" key="2">
    <source>
        <dbReference type="ARBA" id="ARBA00004271"/>
    </source>
</evidence>
<evidence type="ECO:0000313" key="11">
    <source>
        <dbReference type="Proteomes" id="UP000594638"/>
    </source>
</evidence>
<evidence type="ECO:0000256" key="1">
    <source>
        <dbReference type="ARBA" id="ARBA00004191"/>
    </source>
</evidence>
<protein>
    <recommendedName>
        <fullName evidence="9">BURP domain-containing protein</fullName>
    </recommendedName>
</protein>
<evidence type="ECO:0000256" key="7">
    <source>
        <dbReference type="SAM" id="MobiDB-lite"/>
    </source>
</evidence>
<dbReference type="PANTHER" id="PTHR31458:SF19">
    <property type="entry name" value="POLYGALACTURONASE 1 BETA-LIKE PROTEIN 3"/>
    <property type="match status" value="1"/>
</dbReference>
<dbReference type="PROSITE" id="PS51257">
    <property type="entry name" value="PROKAR_LIPOPROTEIN"/>
    <property type="match status" value="1"/>
</dbReference>
<name>A0A8S0T4N2_OLEEU</name>
<dbReference type="Pfam" id="PF03181">
    <property type="entry name" value="BURP"/>
    <property type="match status" value="1"/>
</dbReference>
<evidence type="ECO:0000259" key="9">
    <source>
        <dbReference type="PROSITE" id="PS51277"/>
    </source>
</evidence>
<feature type="region of interest" description="Disordered" evidence="7">
    <location>
        <begin position="286"/>
        <end position="308"/>
    </location>
</feature>
<comment type="subcellular location">
    <subcellularLocation>
        <location evidence="1">Secreted</location>
        <location evidence="1">Cell wall</location>
    </subcellularLocation>
    <subcellularLocation>
        <location evidence="2">Secreted</location>
        <location evidence="2">Extracellular space</location>
        <location evidence="2">Apoplast</location>
    </subcellularLocation>
</comment>
<keyword evidence="6" id="KW-0325">Glycoprotein</keyword>
<feature type="domain" description="BURP" evidence="9">
    <location>
        <begin position="415"/>
        <end position="629"/>
    </location>
</feature>
<feature type="region of interest" description="Disordered" evidence="7">
    <location>
        <begin position="386"/>
        <end position="406"/>
    </location>
</feature>
<keyword evidence="4" id="KW-0052">Apoplast</keyword>
<accession>A0A8S0T4N2</accession>
<dbReference type="PANTHER" id="PTHR31458">
    <property type="entry name" value="POLYGALACTURONASE 1 BETA-LIKE PROTEIN 2"/>
    <property type="match status" value="1"/>
</dbReference>
<sequence>MKMDRGVKLVFISFLFLSVSCFSLTLADLSANKENPFTARASLVRYWRKHISNNLPKSSFLLSKSSPLSAVDSAFFTKLATQNALSSHLSAFCATADLFCLSDSKPTLETHKDDANFAHYTNKNFATYGSSRLGGVDVFKNYSQGANFATGPFARYSRGSTGHNENFAGYADDGNVASSNFTSYASSATGGAGDFKTYMPRVNVPDLRFTSYESDGNHHKLSFTSYVDDTNSGNQEFTSYARNGNGVPVEFTNYGDTSNVIGSTFTGYGELGNSANDSFKGYSTNANNPSNNFKNYGNGGNGGTDTFTNYRDSSNAGTDTFQSYGKNSNTGKTNFVNYGKSFNVGFDTFKEYAKGAVGQIVGFKIYGLNTTFKETEYAKKGVTFAQYTKPPGSSKDDSKKVSGKPVKNHVEEGKFFRESMLKEGTIMKMPNIRDWMPKRSFLPRAISSKLPFSTNELSALKQTFHAPDNSTMEHVLMNALQECERPPSQGETKQCVGSAEDMIDFAISVLGHNVVVRTTDNVKGSKQDVMIGKVNGINGGRVTESVSCHQSLYPYLLYYCHSVPKVRVYEADILEVKSKAKINHGVAICHLDTSTWSPNHGAFLALGSSPGLIEVCHWIFENDMTWTTADD</sequence>